<evidence type="ECO:0000256" key="1">
    <source>
        <dbReference type="SAM" id="Coils"/>
    </source>
</evidence>
<evidence type="ECO:0000256" key="2">
    <source>
        <dbReference type="SAM" id="MobiDB-lite"/>
    </source>
</evidence>
<feature type="compositionally biased region" description="Low complexity" evidence="2">
    <location>
        <begin position="23"/>
        <end position="33"/>
    </location>
</feature>
<reference evidence="3 4" key="1">
    <citation type="journal article" date="2013" name="Curr. Biol.">
        <title>The Genome of the Foraminiferan Reticulomyxa filosa.</title>
        <authorList>
            <person name="Glockner G."/>
            <person name="Hulsmann N."/>
            <person name="Schleicher M."/>
            <person name="Noegel A.A."/>
            <person name="Eichinger L."/>
            <person name="Gallinger C."/>
            <person name="Pawlowski J."/>
            <person name="Sierra R."/>
            <person name="Euteneuer U."/>
            <person name="Pillet L."/>
            <person name="Moustafa A."/>
            <person name="Platzer M."/>
            <person name="Groth M."/>
            <person name="Szafranski K."/>
            <person name="Schliwa M."/>
        </authorList>
    </citation>
    <scope>NUCLEOTIDE SEQUENCE [LARGE SCALE GENOMIC DNA]</scope>
</reference>
<feature type="region of interest" description="Disordered" evidence="2">
    <location>
        <begin position="23"/>
        <end position="53"/>
    </location>
</feature>
<keyword evidence="1" id="KW-0175">Coiled coil</keyword>
<proteinExistence type="predicted"/>
<feature type="coiled-coil region" evidence="1">
    <location>
        <begin position="119"/>
        <end position="160"/>
    </location>
</feature>
<feature type="non-terminal residue" evidence="3">
    <location>
        <position position="1"/>
    </location>
</feature>
<protein>
    <submittedName>
        <fullName evidence="3">Uncharacterized protein</fullName>
    </submittedName>
</protein>
<dbReference type="AlphaFoldDB" id="X6LIR1"/>
<gene>
    <name evidence="3" type="ORF">RFI_36845</name>
</gene>
<sequence>GNEEEFGEETLASPFSLEGSMSALSLSANNNNGGSDGKDAGAQVDETASNKNGRKNAWAAMGLILEETSKYDAESSKWNLLLRQLDIKDTEKLQEKLEDVVEVVGSRDRKIQEQIDLVIKNVKQKFDSEKQKRNEMEQRLDTCQEAIQKLRKMVKELQAQFTVSQGK</sequence>
<feature type="non-terminal residue" evidence="3">
    <location>
        <position position="167"/>
    </location>
</feature>
<evidence type="ECO:0000313" key="4">
    <source>
        <dbReference type="Proteomes" id="UP000023152"/>
    </source>
</evidence>
<accession>X6LIR1</accession>
<dbReference type="Proteomes" id="UP000023152">
    <property type="component" value="Unassembled WGS sequence"/>
</dbReference>
<name>X6LIR1_RETFI</name>
<organism evidence="3 4">
    <name type="scientific">Reticulomyxa filosa</name>
    <dbReference type="NCBI Taxonomy" id="46433"/>
    <lineage>
        <taxon>Eukaryota</taxon>
        <taxon>Sar</taxon>
        <taxon>Rhizaria</taxon>
        <taxon>Retaria</taxon>
        <taxon>Foraminifera</taxon>
        <taxon>Monothalamids</taxon>
        <taxon>Reticulomyxidae</taxon>
        <taxon>Reticulomyxa</taxon>
    </lineage>
</organism>
<keyword evidence="4" id="KW-1185">Reference proteome</keyword>
<evidence type="ECO:0000313" key="3">
    <source>
        <dbReference type="EMBL" id="ETO00595.1"/>
    </source>
</evidence>
<dbReference type="EMBL" id="ASPP01040598">
    <property type="protein sequence ID" value="ETO00595.1"/>
    <property type="molecule type" value="Genomic_DNA"/>
</dbReference>
<comment type="caution">
    <text evidence="3">The sequence shown here is derived from an EMBL/GenBank/DDBJ whole genome shotgun (WGS) entry which is preliminary data.</text>
</comment>